<sequence>MGRDTIQLKNAISTISQEYLLEFTSEYGIPEDLHLELPGSEDTIMDFSKGKVDERIFPTAMDWRTSAPKDGMPLAGSYSAADVAALDTNQMDLFGLICNPNPFKVKTGTRPRAAHEVPLLTATASRVIGMEDTTVASGSSGTPSTIEKLSLDFDNENPTPSTTEGVGVGDQAQDGLAHEVPLVETTITTKVVQEPVLEKVVAAMGPPMNKRRRHRGTDEAEANALPKVLRKDHATPHLAQKTSAGAKSVSDPDLLSYARPPPHSEQDVAQSSKGKATEILPQYVATTEACQDMVDHTVPPGYFSELRHLPNTEFLGQYNMNLARQVARGSQLRLRFEQEVRTVETEVHGLRNRTQNLETLLEAEVDMKKVVEAKNVDLAKVLESLCAQFFDLQVNNNQLSQQVSNLQAWQPLGNDYVDTIKGCDGFKEAQVRIEGQD</sequence>
<evidence type="ECO:0000313" key="2">
    <source>
        <dbReference type="EMBL" id="GJT93120.1"/>
    </source>
</evidence>
<proteinExistence type="predicted"/>
<feature type="region of interest" description="Disordered" evidence="1">
    <location>
        <begin position="204"/>
        <end position="275"/>
    </location>
</feature>
<reference evidence="2" key="2">
    <citation type="submission" date="2022-01" db="EMBL/GenBank/DDBJ databases">
        <authorList>
            <person name="Yamashiro T."/>
            <person name="Shiraishi A."/>
            <person name="Satake H."/>
            <person name="Nakayama K."/>
        </authorList>
    </citation>
    <scope>NUCLEOTIDE SEQUENCE</scope>
</reference>
<reference evidence="2" key="1">
    <citation type="journal article" date="2022" name="Int. J. Mol. Sci.">
        <title>Draft Genome of Tanacetum Coccineum: Genomic Comparison of Closely Related Tanacetum-Family Plants.</title>
        <authorList>
            <person name="Yamashiro T."/>
            <person name="Shiraishi A."/>
            <person name="Nakayama K."/>
            <person name="Satake H."/>
        </authorList>
    </citation>
    <scope>NUCLEOTIDE SEQUENCE</scope>
</reference>
<protein>
    <submittedName>
        <fullName evidence="2">Uncharacterized protein</fullName>
    </submittedName>
</protein>
<keyword evidence="3" id="KW-1185">Reference proteome</keyword>
<organism evidence="2 3">
    <name type="scientific">Tanacetum coccineum</name>
    <dbReference type="NCBI Taxonomy" id="301880"/>
    <lineage>
        <taxon>Eukaryota</taxon>
        <taxon>Viridiplantae</taxon>
        <taxon>Streptophyta</taxon>
        <taxon>Embryophyta</taxon>
        <taxon>Tracheophyta</taxon>
        <taxon>Spermatophyta</taxon>
        <taxon>Magnoliopsida</taxon>
        <taxon>eudicotyledons</taxon>
        <taxon>Gunneridae</taxon>
        <taxon>Pentapetalae</taxon>
        <taxon>asterids</taxon>
        <taxon>campanulids</taxon>
        <taxon>Asterales</taxon>
        <taxon>Asteraceae</taxon>
        <taxon>Asteroideae</taxon>
        <taxon>Anthemideae</taxon>
        <taxon>Anthemidinae</taxon>
        <taxon>Tanacetum</taxon>
    </lineage>
</organism>
<dbReference type="Proteomes" id="UP001151760">
    <property type="component" value="Unassembled WGS sequence"/>
</dbReference>
<gene>
    <name evidence="2" type="ORF">Tco_1081965</name>
</gene>
<evidence type="ECO:0000256" key="1">
    <source>
        <dbReference type="SAM" id="MobiDB-lite"/>
    </source>
</evidence>
<evidence type="ECO:0000313" key="3">
    <source>
        <dbReference type="Proteomes" id="UP001151760"/>
    </source>
</evidence>
<comment type="caution">
    <text evidence="2">The sequence shown here is derived from an EMBL/GenBank/DDBJ whole genome shotgun (WGS) entry which is preliminary data.</text>
</comment>
<dbReference type="EMBL" id="BQNB010020173">
    <property type="protein sequence ID" value="GJT93120.1"/>
    <property type="molecule type" value="Genomic_DNA"/>
</dbReference>
<accession>A0ABQ5I0J1</accession>
<name>A0ABQ5I0J1_9ASTR</name>